<dbReference type="AlphaFoldDB" id="A0AAD7N063"/>
<protein>
    <submittedName>
        <fullName evidence="1">Uncharacterized protein</fullName>
    </submittedName>
</protein>
<evidence type="ECO:0000313" key="1">
    <source>
        <dbReference type="EMBL" id="KAJ7740765.1"/>
    </source>
</evidence>
<gene>
    <name evidence="1" type="ORF">DFH07DRAFT_982544</name>
</gene>
<reference evidence="1" key="1">
    <citation type="submission" date="2023-03" db="EMBL/GenBank/DDBJ databases">
        <title>Massive genome expansion in bonnet fungi (Mycena s.s.) driven by repeated elements and novel gene families across ecological guilds.</title>
        <authorList>
            <consortium name="Lawrence Berkeley National Laboratory"/>
            <person name="Harder C.B."/>
            <person name="Miyauchi S."/>
            <person name="Viragh M."/>
            <person name="Kuo A."/>
            <person name="Thoen E."/>
            <person name="Andreopoulos B."/>
            <person name="Lu D."/>
            <person name="Skrede I."/>
            <person name="Drula E."/>
            <person name="Henrissat B."/>
            <person name="Morin E."/>
            <person name="Kohler A."/>
            <person name="Barry K."/>
            <person name="LaButti K."/>
            <person name="Morin E."/>
            <person name="Salamov A."/>
            <person name="Lipzen A."/>
            <person name="Mereny Z."/>
            <person name="Hegedus B."/>
            <person name="Baldrian P."/>
            <person name="Stursova M."/>
            <person name="Weitz H."/>
            <person name="Taylor A."/>
            <person name="Grigoriev I.V."/>
            <person name="Nagy L.G."/>
            <person name="Martin F."/>
            <person name="Kauserud H."/>
        </authorList>
    </citation>
    <scope>NUCLEOTIDE SEQUENCE</scope>
    <source>
        <strain evidence="1">CBHHK188m</strain>
    </source>
</reference>
<evidence type="ECO:0000313" key="2">
    <source>
        <dbReference type="Proteomes" id="UP001215280"/>
    </source>
</evidence>
<organism evidence="1 2">
    <name type="scientific">Mycena maculata</name>
    <dbReference type="NCBI Taxonomy" id="230809"/>
    <lineage>
        <taxon>Eukaryota</taxon>
        <taxon>Fungi</taxon>
        <taxon>Dikarya</taxon>
        <taxon>Basidiomycota</taxon>
        <taxon>Agaricomycotina</taxon>
        <taxon>Agaricomycetes</taxon>
        <taxon>Agaricomycetidae</taxon>
        <taxon>Agaricales</taxon>
        <taxon>Marasmiineae</taxon>
        <taxon>Mycenaceae</taxon>
        <taxon>Mycena</taxon>
    </lineage>
</organism>
<accession>A0AAD7N063</accession>
<dbReference type="EMBL" id="JARJLG010000126">
    <property type="protein sequence ID" value="KAJ7740765.1"/>
    <property type="molecule type" value="Genomic_DNA"/>
</dbReference>
<proteinExistence type="predicted"/>
<sequence>MGATLRMNQGRIVLARRHANETRGQVSTDSERQHLEFRIWMQGYRLLFLEFLPYWQGACGGEKGLRGAGDLTASSACKLRVDWGIELANRLGIEDSIGLAEIFAVPQNNRRPEFVGRQIIPSLTKNVSAKRPRSDPLSTETGRKIVRERKRKQLTKKDEKKYVCRAERKRRKHVPHDVLVQSPDRLFRNFCTTFAHFCTFSHTFATIRMNARDLSSLRVLLE</sequence>
<name>A0AAD7N063_9AGAR</name>
<dbReference type="Proteomes" id="UP001215280">
    <property type="component" value="Unassembled WGS sequence"/>
</dbReference>
<comment type="caution">
    <text evidence="1">The sequence shown here is derived from an EMBL/GenBank/DDBJ whole genome shotgun (WGS) entry which is preliminary data.</text>
</comment>
<keyword evidence="2" id="KW-1185">Reference proteome</keyword>